<protein>
    <submittedName>
        <fullName evidence="7">Glycosyltransferase</fullName>
    </submittedName>
</protein>
<organism evidence="7 8">
    <name type="scientific">Oleiharenicola lentus</name>
    <dbReference type="NCBI Taxonomy" id="2508720"/>
    <lineage>
        <taxon>Bacteria</taxon>
        <taxon>Pseudomonadati</taxon>
        <taxon>Verrucomicrobiota</taxon>
        <taxon>Opitutia</taxon>
        <taxon>Opitutales</taxon>
        <taxon>Opitutaceae</taxon>
        <taxon>Oleiharenicola</taxon>
    </lineage>
</organism>
<feature type="domain" description="Glycosyl transferase family 1" evidence="5">
    <location>
        <begin position="548"/>
        <end position="719"/>
    </location>
</feature>
<accession>A0A4Q1C904</accession>
<evidence type="ECO:0000256" key="4">
    <source>
        <dbReference type="SAM" id="MobiDB-lite"/>
    </source>
</evidence>
<sequence>MSETTHAYSHLESPAPGARLPQGRHTLRGWVWPKTGGVFCDVRARIGARLFAGVHGLPRQDLATHFNTGRPVALAEFYVNVWLEPGPVEIVLEALEIDGRWRAFQSVIYTVGPAQPPVDFAVPAGPLRWIDHGHGLRRLLHAAARQPEQPLPALARQLAGEISWPRVLRDAPAPLLGFVDEPASACCCRFGRIPAFGHLFHPQIPTRRILATVDLQSWQPLEIHRPSPGPAAHYAQFPNAQACGFTGLVDVPAQLPNPVSLRLYAELEDGSLHLGPVVRTRLHTQEDEKPLPTTRAFSFDEALAAWDAALAELGLPVTRDAELERYLSTLRVEHESTSRPRPAATARLQESPPRPTQPIPQRVLLATHGLSLQGAPRFLLELGRALAAAGASLDVVSAEDGPLRAEFEQLGARVQVLDCAAVMSADTAEAGATAVAALARAGGWASADLVIANSFTTFWAVHAAKAAQRPVLFYVHESTTPAVFYGTRVPPAVVTLAEQAFALADAVSFTTASTRRCHLAYGRPERHHFTPGWVDIAGLDHWIAAQNRDALRQALGVQPGEQLVCNIGTVSDRKGQHTFARAVDLLWRRHPELASRTRFILLGGRDTPFDTMLGDALANLGRANLVVHEETTDYLRYYLAADLFVCSSYEESSPRVVFEAMACRTPILASAVHGIPELVRDGLEAVLLPPGDTVAWSHGLARLLATPALGRELAARARARAENLFAVPAVMPRHLALAALVAAGPRTA</sequence>
<dbReference type="Pfam" id="PF13579">
    <property type="entry name" value="Glyco_trans_4_4"/>
    <property type="match status" value="1"/>
</dbReference>
<dbReference type="EMBL" id="SDHX01000001">
    <property type="protein sequence ID" value="RXK55444.1"/>
    <property type="molecule type" value="Genomic_DNA"/>
</dbReference>
<evidence type="ECO:0000259" key="5">
    <source>
        <dbReference type="Pfam" id="PF00534"/>
    </source>
</evidence>
<evidence type="ECO:0000256" key="2">
    <source>
        <dbReference type="ARBA" id="ARBA00022676"/>
    </source>
</evidence>
<gene>
    <name evidence="7" type="ORF">ESB00_05965</name>
</gene>
<dbReference type="AlphaFoldDB" id="A0A4Q1C904"/>
<dbReference type="SUPFAM" id="SSF53756">
    <property type="entry name" value="UDP-Glycosyltransferase/glycogen phosphorylase"/>
    <property type="match status" value="1"/>
</dbReference>
<reference evidence="7 8" key="1">
    <citation type="submission" date="2019-01" db="EMBL/GenBank/DDBJ databases">
        <title>Lacunisphaera sp. strain TWA-58.</title>
        <authorList>
            <person name="Chen W.-M."/>
        </authorList>
    </citation>
    <scope>NUCLEOTIDE SEQUENCE [LARGE SCALE GENOMIC DNA]</scope>
    <source>
        <strain evidence="7 8">TWA-58</strain>
    </source>
</reference>
<evidence type="ECO:0000256" key="3">
    <source>
        <dbReference type="ARBA" id="ARBA00022679"/>
    </source>
</evidence>
<feature type="region of interest" description="Disordered" evidence="4">
    <location>
        <begin position="1"/>
        <end position="20"/>
    </location>
</feature>
<evidence type="ECO:0000313" key="8">
    <source>
        <dbReference type="Proteomes" id="UP000290218"/>
    </source>
</evidence>
<evidence type="ECO:0000259" key="6">
    <source>
        <dbReference type="Pfam" id="PF13579"/>
    </source>
</evidence>
<dbReference type="GO" id="GO:0016757">
    <property type="term" value="F:glycosyltransferase activity"/>
    <property type="evidence" value="ECO:0007669"/>
    <property type="project" value="UniProtKB-KW"/>
</dbReference>
<dbReference type="Proteomes" id="UP000290218">
    <property type="component" value="Unassembled WGS sequence"/>
</dbReference>
<dbReference type="PANTHER" id="PTHR12526">
    <property type="entry name" value="GLYCOSYLTRANSFERASE"/>
    <property type="match status" value="1"/>
</dbReference>
<keyword evidence="8" id="KW-1185">Reference proteome</keyword>
<keyword evidence="3 7" id="KW-0808">Transferase</keyword>
<dbReference type="InterPro" id="IPR001296">
    <property type="entry name" value="Glyco_trans_1"/>
</dbReference>
<feature type="region of interest" description="Disordered" evidence="4">
    <location>
        <begin position="333"/>
        <end position="359"/>
    </location>
</feature>
<evidence type="ECO:0000256" key="1">
    <source>
        <dbReference type="ARBA" id="ARBA00009481"/>
    </source>
</evidence>
<dbReference type="InterPro" id="IPR028098">
    <property type="entry name" value="Glyco_trans_4-like_N"/>
</dbReference>
<name>A0A4Q1C904_9BACT</name>
<dbReference type="CDD" id="cd03801">
    <property type="entry name" value="GT4_PimA-like"/>
    <property type="match status" value="1"/>
</dbReference>
<evidence type="ECO:0000313" key="7">
    <source>
        <dbReference type="EMBL" id="RXK55444.1"/>
    </source>
</evidence>
<proteinExistence type="inferred from homology"/>
<comment type="caution">
    <text evidence="7">The sequence shown here is derived from an EMBL/GenBank/DDBJ whole genome shotgun (WGS) entry which is preliminary data.</text>
</comment>
<dbReference type="PANTHER" id="PTHR12526:SF640">
    <property type="entry name" value="COLANIC ACID BIOSYNTHESIS GLYCOSYLTRANSFERASE WCAL-RELATED"/>
    <property type="match status" value="1"/>
</dbReference>
<dbReference type="Pfam" id="PF00534">
    <property type="entry name" value="Glycos_transf_1"/>
    <property type="match status" value="1"/>
</dbReference>
<comment type="similarity">
    <text evidence="1">Belongs to the glycosyltransferase group 1 family. Glycosyltransferase 4 subfamily.</text>
</comment>
<feature type="domain" description="Glycosyltransferase subfamily 4-like N-terminal" evidence="6">
    <location>
        <begin position="374"/>
        <end position="531"/>
    </location>
</feature>
<dbReference type="OrthoDB" id="506201at2"/>
<dbReference type="Gene3D" id="3.40.50.2000">
    <property type="entry name" value="Glycogen Phosphorylase B"/>
    <property type="match status" value="2"/>
</dbReference>
<dbReference type="RefSeq" id="WP_129046809.1">
    <property type="nucleotide sequence ID" value="NZ_SDHX01000001.1"/>
</dbReference>
<keyword evidence="2" id="KW-0328">Glycosyltransferase</keyword>